<evidence type="ECO:0000313" key="2">
    <source>
        <dbReference type="EMBL" id="VGO19485.1"/>
    </source>
</evidence>
<dbReference type="Proteomes" id="UP000346198">
    <property type="component" value="Unassembled WGS sequence"/>
</dbReference>
<sequence length="432" mass="46711">MENTVKEKLIAYQVAEKVAVIGNISRAVLFEGKLSECSGVLQSALDRLAAEGGGSLQVESGTFPLERSLLVGSFVTVSGSGRSTCFQVNENSQDGRGIVVKDCSGARVEKLAVVGEGSTPCGESGIVFDNCGDCVLDSVFAKNFEKYGILLDNNSFLFRVVNCSAAGNADANIMLKDLCNTHAGDFPPRLVSNCTVYGGGVGIRLLNSTVVNISSCLVYQAESHGFLLECGKYNANSVLITGCRTFQVGGSAVYAKDAHELNVSSNTFCWQREHGIVLDNVNWAAINANCIMDNGVRHDPPQCGIVLKRGTRGAQVSGNTVFNWPEQQPMDQGIVEDESCYKNIIANNIVSYYLNRDVVSEGKLSESHGNLSENMAYAPAQGTPLDEPPYDGSLVPIHKMWKCMGPFENEQFGFTYPDFKRDPLINYIQKEA</sequence>
<dbReference type="EMBL" id="CAAHFH010000001">
    <property type="protein sequence ID" value="VGO19485.1"/>
    <property type="molecule type" value="Genomic_DNA"/>
</dbReference>
<dbReference type="SUPFAM" id="SSF51126">
    <property type="entry name" value="Pectin lyase-like"/>
    <property type="match status" value="1"/>
</dbReference>
<protein>
    <recommendedName>
        <fullName evidence="1">Right handed beta helix domain-containing protein</fullName>
    </recommendedName>
</protein>
<gene>
    <name evidence="2" type="ORF">SCARR_01544</name>
</gene>
<name>A0A6C2UH19_9BACT</name>
<dbReference type="InterPro" id="IPR011050">
    <property type="entry name" value="Pectin_lyase_fold/virulence"/>
</dbReference>
<feature type="domain" description="Right handed beta helix" evidence="1">
    <location>
        <begin position="191"/>
        <end position="349"/>
    </location>
</feature>
<dbReference type="AlphaFoldDB" id="A0A6C2UH19"/>
<dbReference type="InterPro" id="IPR039448">
    <property type="entry name" value="Beta_helix"/>
</dbReference>
<dbReference type="Pfam" id="PF13229">
    <property type="entry name" value="Beta_helix"/>
    <property type="match status" value="1"/>
</dbReference>
<evidence type="ECO:0000313" key="3">
    <source>
        <dbReference type="Proteomes" id="UP000346198"/>
    </source>
</evidence>
<keyword evidence="3" id="KW-1185">Reference proteome</keyword>
<reference evidence="2 3" key="1">
    <citation type="submission" date="2019-04" db="EMBL/GenBank/DDBJ databases">
        <authorList>
            <person name="Van Vliet M D."/>
        </authorList>
    </citation>
    <scope>NUCLEOTIDE SEQUENCE [LARGE SCALE GENOMIC DNA]</scope>
    <source>
        <strain evidence="2 3">F21</strain>
    </source>
</reference>
<dbReference type="Gene3D" id="2.160.20.10">
    <property type="entry name" value="Single-stranded right-handed beta-helix, Pectin lyase-like"/>
    <property type="match status" value="1"/>
</dbReference>
<dbReference type="InterPro" id="IPR012334">
    <property type="entry name" value="Pectin_lyas_fold"/>
</dbReference>
<proteinExistence type="predicted"/>
<organism evidence="2 3">
    <name type="scientific">Pontiella sulfatireligans</name>
    <dbReference type="NCBI Taxonomy" id="2750658"/>
    <lineage>
        <taxon>Bacteria</taxon>
        <taxon>Pseudomonadati</taxon>
        <taxon>Kiritimatiellota</taxon>
        <taxon>Kiritimatiellia</taxon>
        <taxon>Kiritimatiellales</taxon>
        <taxon>Pontiellaceae</taxon>
        <taxon>Pontiella</taxon>
    </lineage>
</organism>
<accession>A0A6C2UH19</accession>
<evidence type="ECO:0000259" key="1">
    <source>
        <dbReference type="Pfam" id="PF13229"/>
    </source>
</evidence>